<dbReference type="Pfam" id="PF07525">
    <property type="entry name" value="SOCS_box"/>
    <property type="match status" value="1"/>
</dbReference>
<dbReference type="AlphaFoldDB" id="A0A087UXU8"/>
<dbReference type="EMBL" id="KK122189">
    <property type="protein sequence ID" value="KFM82187.1"/>
    <property type="molecule type" value="Genomic_DNA"/>
</dbReference>
<name>A0A087UXU8_STEMI</name>
<evidence type="ECO:0000313" key="4">
    <source>
        <dbReference type="Proteomes" id="UP000054359"/>
    </source>
</evidence>
<organism evidence="3 4">
    <name type="scientific">Stegodyphus mimosarum</name>
    <name type="common">African social velvet spider</name>
    <dbReference type="NCBI Taxonomy" id="407821"/>
    <lineage>
        <taxon>Eukaryota</taxon>
        <taxon>Metazoa</taxon>
        <taxon>Ecdysozoa</taxon>
        <taxon>Arthropoda</taxon>
        <taxon>Chelicerata</taxon>
        <taxon>Arachnida</taxon>
        <taxon>Araneae</taxon>
        <taxon>Araneomorphae</taxon>
        <taxon>Entelegynae</taxon>
        <taxon>Eresoidea</taxon>
        <taxon>Eresidae</taxon>
        <taxon>Stegodyphus</taxon>
    </lineage>
</organism>
<reference evidence="3 4" key="1">
    <citation type="submission" date="2013-11" db="EMBL/GenBank/DDBJ databases">
        <title>Genome sequencing of Stegodyphus mimosarum.</title>
        <authorList>
            <person name="Bechsgaard J."/>
        </authorList>
    </citation>
    <scope>NUCLEOTIDE SEQUENCE [LARGE SCALE GENOMIC DNA]</scope>
</reference>
<evidence type="ECO:0000259" key="2">
    <source>
        <dbReference type="SMART" id="SM00969"/>
    </source>
</evidence>
<feature type="compositionally biased region" description="Polar residues" evidence="1">
    <location>
        <begin position="360"/>
        <end position="387"/>
    </location>
</feature>
<evidence type="ECO:0000313" key="3">
    <source>
        <dbReference type="EMBL" id="KFM82187.1"/>
    </source>
</evidence>
<dbReference type="InterPro" id="IPR001496">
    <property type="entry name" value="SOCS_box"/>
</dbReference>
<protein>
    <recommendedName>
        <fullName evidence="2">SOCS box domain-containing protein</fullName>
    </recommendedName>
</protein>
<feature type="region of interest" description="Disordered" evidence="1">
    <location>
        <begin position="351"/>
        <end position="399"/>
    </location>
</feature>
<feature type="domain" description="SOCS box" evidence="2">
    <location>
        <begin position="775"/>
        <end position="816"/>
    </location>
</feature>
<keyword evidence="4" id="KW-1185">Reference proteome</keyword>
<dbReference type="Proteomes" id="UP000054359">
    <property type="component" value="Unassembled WGS sequence"/>
</dbReference>
<evidence type="ECO:0000256" key="1">
    <source>
        <dbReference type="SAM" id="MobiDB-lite"/>
    </source>
</evidence>
<sequence length="817" mass="94616">MPMDRREAMILEICAIFLCCNERNFTNYIESMCYIWRCIPDVYITLEEIKHTLFKFLDIENDEFVEEICHELQRRGFNGFEVIAETREEHESKINSWIADEQRTCEESDGIFEEYDRPDDLLSVLNSFEEAERCSHDSQLLHEQFYTDSWLSKSLETLISLPRGVVLPYTFRNPQDFLRSVCEKLKLLTSVANSLIDHDDRTLQPHGPLASAEEVVAHTSRCSEDPDEPIYEPRKKRGREAIRHFITKNLQWARDSVFSKEEKPEDLEPGNTLLHSRTREKPADKIRNASIPDSELPEELDNFLLHDSRNASGSNFQVSDEEFHVTLPQRIQLSNTQEEIQSGAIYNSYLPEETDDHRNTNSPLSQAAENPEIHSSQPRNLSESSAVRAQIDDMPSVRQQNRNPLFKMKNLMRDLRSVVRELLIRNSQWAENSIRQPGEEPESKIRNTSISTSKLSEEPNNPMNLLSLMPNSGSASSRNARDSNFQLADEGFRITPPPRIQFSYSQEAMSYGAIYNSCFPEETEYHPNTNYLLSQAPENPEIPISRARNIAESRIRTVMSRILKIPELLSAKQQHVPINKLKSMIRDLLIRNLQWTTDSPDPYIGNLQLPEEAENSNIQTSSLFLCNPEVQNPNSQFPGEREYLIRQRENILSHSQRAVSDHLTHNSLWTEDSVDRQTRNSQFLEVPENPTVQTSSQFLYNPDINEEVRISNSQLSEEPDNHFRLPRNPSENFRRGPMLSMLLSTDLILMHVRCMNAEVRKSQLPKKSEHVAIQPRRLLHYTRCAIRDALFRNFQLPQGITLLKLPSQLQSYLKLEL</sequence>
<gene>
    <name evidence="3" type="ORF">X975_05924</name>
</gene>
<proteinExistence type="predicted"/>
<feature type="region of interest" description="Disordered" evidence="1">
    <location>
        <begin position="433"/>
        <end position="462"/>
    </location>
</feature>
<dbReference type="SMART" id="SM00969">
    <property type="entry name" value="SOCS_box"/>
    <property type="match status" value="1"/>
</dbReference>
<feature type="non-terminal residue" evidence="3">
    <location>
        <position position="817"/>
    </location>
</feature>
<accession>A0A087UXU8</accession>
<dbReference type="OrthoDB" id="6418867at2759"/>